<protein>
    <submittedName>
        <fullName evidence="2">Uncharacterized protein</fullName>
    </submittedName>
</protein>
<organism evidence="2 3">
    <name type="scientific">Colletotrichum lupini</name>
    <dbReference type="NCBI Taxonomy" id="145971"/>
    <lineage>
        <taxon>Eukaryota</taxon>
        <taxon>Fungi</taxon>
        <taxon>Dikarya</taxon>
        <taxon>Ascomycota</taxon>
        <taxon>Pezizomycotina</taxon>
        <taxon>Sordariomycetes</taxon>
        <taxon>Hypocreomycetidae</taxon>
        <taxon>Glomerellales</taxon>
        <taxon>Glomerellaceae</taxon>
        <taxon>Colletotrichum</taxon>
        <taxon>Colletotrichum acutatum species complex</taxon>
    </lineage>
</organism>
<dbReference type="RefSeq" id="XP_049147563.1">
    <property type="nucleotide sequence ID" value="XM_049290418.1"/>
</dbReference>
<gene>
    <name evidence="2" type="ORF">CLUP02_11450</name>
</gene>
<evidence type="ECO:0000313" key="2">
    <source>
        <dbReference type="EMBL" id="UQC85951.1"/>
    </source>
</evidence>
<keyword evidence="3" id="KW-1185">Reference proteome</keyword>
<proteinExistence type="predicted"/>
<evidence type="ECO:0000256" key="1">
    <source>
        <dbReference type="SAM" id="MobiDB-lite"/>
    </source>
</evidence>
<dbReference type="Proteomes" id="UP000830671">
    <property type="component" value="Chromosome 5"/>
</dbReference>
<dbReference type="AlphaFoldDB" id="A0A9Q8SYM0"/>
<name>A0A9Q8SYM0_9PEZI</name>
<accession>A0A9Q8SYM0</accession>
<dbReference type="GeneID" id="73345428"/>
<sequence length="166" mass="18929">MRVLDMTYSKFQDIRKPLIDREWLEENRILIPCKERVIGPISPPAEHGRNGQIGRGETKARFGEGSKTSLNSEGFPLTICGVNSSWLLTSYIGNEFFYTSKYYIVIVVPASRQSYVRNTKNTNSLARCLFNCDSDLNEYLTLVTIHLNLHLTHRQRAAMTANPMAQ</sequence>
<dbReference type="EMBL" id="CP019477">
    <property type="protein sequence ID" value="UQC85951.1"/>
    <property type="molecule type" value="Genomic_DNA"/>
</dbReference>
<reference evidence="2" key="1">
    <citation type="journal article" date="2021" name="Mol. Plant Microbe Interact.">
        <title>Complete Genome Sequence of the Plant-Pathogenic Fungus Colletotrichum lupini.</title>
        <authorList>
            <person name="Baroncelli R."/>
            <person name="Pensec F."/>
            <person name="Da Lio D."/>
            <person name="Boufleur T."/>
            <person name="Vicente I."/>
            <person name="Sarrocco S."/>
            <person name="Picot A."/>
            <person name="Baraldi E."/>
            <person name="Sukno S."/>
            <person name="Thon M."/>
            <person name="Le Floch G."/>
        </authorList>
    </citation>
    <scope>NUCLEOTIDE SEQUENCE</scope>
    <source>
        <strain evidence="2">IMI 504893</strain>
    </source>
</reference>
<evidence type="ECO:0000313" key="3">
    <source>
        <dbReference type="Proteomes" id="UP000830671"/>
    </source>
</evidence>
<dbReference type="KEGG" id="clup:CLUP02_11450"/>
<feature type="region of interest" description="Disordered" evidence="1">
    <location>
        <begin position="42"/>
        <end position="67"/>
    </location>
</feature>